<proteinExistence type="predicted"/>
<dbReference type="InterPro" id="IPR019251">
    <property type="entry name" value="DUF2231_TM"/>
</dbReference>
<sequence length="160" mass="17202">MFKEINGLPGHILVIHAAVVFVPLLALLASAYGLVPRWRPRLGWAVAILAVVTPVITWVATESGEAFEEFLKGKGYPPELLAKIEEHSGYGDRTLWVTLGLAVAALLLLALTSGRVRAPRLPSWVTWLLTGVIVVLSGFALVYVYLTGDTGAASVWGNTL</sequence>
<reference evidence="4" key="1">
    <citation type="submission" date="2016-06" db="EMBL/GenBank/DDBJ databases">
        <authorList>
            <person name="Varghese N."/>
            <person name="Submissions Spin"/>
        </authorList>
    </citation>
    <scope>NUCLEOTIDE SEQUENCE [LARGE SCALE GENOMIC DNA]</scope>
    <source>
        <strain evidence="4">DSM 45161</strain>
    </source>
</reference>
<keyword evidence="1" id="KW-1133">Transmembrane helix</keyword>
<dbReference type="AlphaFoldDB" id="A0A1C5J3J0"/>
<dbReference type="Pfam" id="PF09990">
    <property type="entry name" value="DUF2231"/>
    <property type="match status" value="1"/>
</dbReference>
<feature type="transmembrane region" description="Helical" evidence="1">
    <location>
        <begin position="124"/>
        <end position="146"/>
    </location>
</feature>
<keyword evidence="1" id="KW-0812">Transmembrane</keyword>
<evidence type="ECO:0000313" key="3">
    <source>
        <dbReference type="EMBL" id="SCG65188.1"/>
    </source>
</evidence>
<feature type="transmembrane region" description="Helical" evidence="1">
    <location>
        <begin position="95"/>
        <end position="112"/>
    </location>
</feature>
<dbReference type="Proteomes" id="UP000198215">
    <property type="component" value="Chromosome I"/>
</dbReference>
<keyword evidence="1" id="KW-0472">Membrane</keyword>
<dbReference type="RefSeq" id="WP_088979522.1">
    <property type="nucleotide sequence ID" value="NZ_LT607753.1"/>
</dbReference>
<feature type="transmembrane region" description="Helical" evidence="1">
    <location>
        <begin position="42"/>
        <end position="61"/>
    </location>
</feature>
<organism evidence="3 4">
    <name type="scientific">Micromonospora coxensis</name>
    <dbReference type="NCBI Taxonomy" id="356852"/>
    <lineage>
        <taxon>Bacteria</taxon>
        <taxon>Bacillati</taxon>
        <taxon>Actinomycetota</taxon>
        <taxon>Actinomycetes</taxon>
        <taxon>Micromonosporales</taxon>
        <taxon>Micromonosporaceae</taxon>
        <taxon>Micromonospora</taxon>
    </lineage>
</organism>
<feature type="transmembrane region" description="Helical" evidence="1">
    <location>
        <begin position="12"/>
        <end position="35"/>
    </location>
</feature>
<evidence type="ECO:0000313" key="4">
    <source>
        <dbReference type="Proteomes" id="UP000198215"/>
    </source>
</evidence>
<gene>
    <name evidence="3" type="ORF">GA0070614_3914</name>
</gene>
<protein>
    <recommendedName>
        <fullName evidence="2">DUF2231 domain-containing protein</fullName>
    </recommendedName>
</protein>
<dbReference type="OrthoDB" id="4350867at2"/>
<accession>A0A1C5J3J0</accession>
<evidence type="ECO:0000259" key="2">
    <source>
        <dbReference type="Pfam" id="PF09990"/>
    </source>
</evidence>
<feature type="domain" description="DUF2231" evidence="2">
    <location>
        <begin position="8"/>
        <end position="157"/>
    </location>
</feature>
<name>A0A1C5J3J0_9ACTN</name>
<dbReference type="EMBL" id="LT607753">
    <property type="protein sequence ID" value="SCG65188.1"/>
    <property type="molecule type" value="Genomic_DNA"/>
</dbReference>
<keyword evidence="4" id="KW-1185">Reference proteome</keyword>
<evidence type="ECO:0000256" key="1">
    <source>
        <dbReference type="SAM" id="Phobius"/>
    </source>
</evidence>